<dbReference type="InterPro" id="IPR011060">
    <property type="entry name" value="RibuloseP-bd_barrel"/>
</dbReference>
<dbReference type="NCBIfam" id="TIGR00007">
    <property type="entry name" value="1-(5-phosphoribosyl)-5-[(5-phosphoribosylamino)methylideneamino]imidazole-4-carboxamide isomerase"/>
    <property type="match status" value="1"/>
</dbReference>
<dbReference type="InterPro" id="IPR013785">
    <property type="entry name" value="Aldolase_TIM"/>
</dbReference>
<keyword evidence="7 9" id="KW-0368">Histidine biosynthesis</keyword>
<evidence type="ECO:0000256" key="4">
    <source>
        <dbReference type="ARBA" id="ARBA00009667"/>
    </source>
</evidence>
<evidence type="ECO:0000256" key="8">
    <source>
        <dbReference type="ARBA" id="ARBA00023235"/>
    </source>
</evidence>
<dbReference type="Gene3D" id="3.20.20.70">
    <property type="entry name" value="Aldolase class I"/>
    <property type="match status" value="1"/>
</dbReference>
<dbReference type="Pfam" id="PF00977">
    <property type="entry name" value="His_biosynth"/>
    <property type="match status" value="1"/>
</dbReference>
<dbReference type="AlphaFoldDB" id="A0AB94IE92"/>
<dbReference type="InterPro" id="IPR044524">
    <property type="entry name" value="Isoase_HisA-like"/>
</dbReference>
<evidence type="ECO:0000256" key="5">
    <source>
        <dbReference type="ARBA" id="ARBA00022490"/>
    </source>
</evidence>
<evidence type="ECO:0000256" key="2">
    <source>
        <dbReference type="ARBA" id="ARBA00004496"/>
    </source>
</evidence>
<comment type="catalytic activity">
    <reaction evidence="1 9 11">
        <text>1-(5-phospho-beta-D-ribosyl)-5-[(5-phospho-beta-D-ribosylamino)methylideneamino]imidazole-4-carboxamide = 5-[(5-phospho-1-deoxy-D-ribulos-1-ylimino)methylamino]-1-(5-phospho-beta-D-ribosyl)imidazole-4-carboxamide</text>
        <dbReference type="Rhea" id="RHEA:15469"/>
        <dbReference type="ChEBI" id="CHEBI:58435"/>
        <dbReference type="ChEBI" id="CHEBI:58525"/>
        <dbReference type="EC" id="5.3.1.16"/>
    </reaction>
</comment>
<reference evidence="12 13" key="1">
    <citation type="journal article" date="2014" name="Appl. Environ. Microbiol.">
        <title>Genomic features of a bumble bee symbiont reflect its host environment.</title>
        <authorList>
            <person name="Martinson V.G."/>
            <person name="Magoc T."/>
            <person name="Koch H."/>
            <person name="Salzberg S.L."/>
            <person name="Moran N.A."/>
        </authorList>
    </citation>
    <scope>NUCLEOTIDE SEQUENCE [LARGE SCALE GENOMIC DNA]</scope>
    <source>
        <strain evidence="12 13">Bimp</strain>
    </source>
</reference>
<name>A0AB94IE92_9GAMM</name>
<organism evidence="12 13">
    <name type="scientific">Candidatus Schmidhempelia bombi str. Bimp</name>
    <dbReference type="NCBI Taxonomy" id="1387197"/>
    <lineage>
        <taxon>Bacteria</taxon>
        <taxon>Pseudomonadati</taxon>
        <taxon>Pseudomonadota</taxon>
        <taxon>Gammaproteobacteria</taxon>
        <taxon>Orbales</taxon>
        <taxon>Orbaceae</taxon>
        <taxon>Candidatus Schmidhempelia</taxon>
    </lineage>
</organism>
<keyword evidence="5 9" id="KW-0963">Cytoplasm</keyword>
<evidence type="ECO:0000256" key="7">
    <source>
        <dbReference type="ARBA" id="ARBA00023102"/>
    </source>
</evidence>
<keyword evidence="13" id="KW-1185">Reference proteome</keyword>
<keyword evidence="8 9" id="KW-0413">Isomerase</keyword>
<sequence length="251" mass="27896">MSITKRLIIPALDLIDGNVIRLHQGDYNQQRQYRDNPLDYLTTYQEQGAEYFHIVDLSGAKNPKLRQFSLIKTLLASIATPIQIGGGIRTQDDIERLLNAGANRVVIGSIAITSPGKVKQWFKHYGADKLVLALDIRIDNNHNKYIAIHGWQENSLSTLEQVIDDYLTVGLKHVLCTDIAKDGTLTGPNVNLYRELSQQYPEIALQASGGISSLDDINALTTANISGIIIGRALLEKKFTVKEAITCWQNV</sequence>
<dbReference type="CDD" id="cd04732">
    <property type="entry name" value="HisA"/>
    <property type="match status" value="1"/>
</dbReference>
<dbReference type="GO" id="GO:0000162">
    <property type="term" value="P:L-tryptophan biosynthetic process"/>
    <property type="evidence" value="ECO:0007669"/>
    <property type="project" value="TreeGrafter"/>
</dbReference>
<dbReference type="RefSeq" id="WP_024495520.1">
    <property type="nucleotide sequence ID" value="NZ_AWGA01000018.1"/>
</dbReference>
<evidence type="ECO:0000256" key="3">
    <source>
        <dbReference type="ARBA" id="ARBA00005133"/>
    </source>
</evidence>
<evidence type="ECO:0000313" key="12">
    <source>
        <dbReference type="EMBL" id="TEA27784.1"/>
    </source>
</evidence>
<dbReference type="PANTHER" id="PTHR43090">
    <property type="entry name" value="1-(5-PHOSPHORIBOSYL)-5-[(5-PHOSPHORIBOSYLAMINO)METHYLIDENEAMINO] IMIDAZOLE-4-CARBOXAMIDE ISOMERASE"/>
    <property type="match status" value="1"/>
</dbReference>
<comment type="pathway">
    <text evidence="3 9 11">Amino-acid biosynthesis; L-histidine biosynthesis; L-histidine from 5-phospho-alpha-D-ribose 1-diphosphate: step 4/9.</text>
</comment>
<dbReference type="InterPro" id="IPR006062">
    <property type="entry name" value="His_biosynth"/>
</dbReference>
<evidence type="ECO:0000256" key="1">
    <source>
        <dbReference type="ARBA" id="ARBA00000901"/>
    </source>
</evidence>
<feature type="active site" description="Proton donor" evidence="9">
    <location>
        <position position="135"/>
    </location>
</feature>
<evidence type="ECO:0000256" key="6">
    <source>
        <dbReference type="ARBA" id="ARBA00022605"/>
    </source>
</evidence>
<dbReference type="InterPro" id="IPR023016">
    <property type="entry name" value="HisA/PriA"/>
</dbReference>
<dbReference type="GO" id="GO:0000105">
    <property type="term" value="P:L-histidine biosynthetic process"/>
    <property type="evidence" value="ECO:0007669"/>
    <property type="project" value="UniProtKB-UniRule"/>
</dbReference>
<evidence type="ECO:0000313" key="13">
    <source>
        <dbReference type="Proteomes" id="UP000506160"/>
    </source>
</evidence>
<evidence type="ECO:0000256" key="10">
    <source>
        <dbReference type="RuleBase" id="RU003657"/>
    </source>
</evidence>
<dbReference type="GO" id="GO:0005737">
    <property type="term" value="C:cytoplasm"/>
    <property type="evidence" value="ECO:0007669"/>
    <property type="project" value="UniProtKB-SubCell"/>
</dbReference>
<comment type="subcellular location">
    <subcellularLocation>
        <location evidence="2 9 11">Cytoplasm</location>
    </subcellularLocation>
</comment>
<evidence type="ECO:0000256" key="9">
    <source>
        <dbReference type="HAMAP-Rule" id="MF_01014"/>
    </source>
</evidence>
<dbReference type="InterPro" id="IPR006063">
    <property type="entry name" value="HisA_bact_arch"/>
</dbReference>
<dbReference type="PANTHER" id="PTHR43090:SF2">
    <property type="entry name" value="1-(5-PHOSPHORIBOSYL)-5-[(5-PHOSPHORIBOSYLAMINO)METHYLIDENEAMINO] IMIDAZOLE-4-CARBOXAMIDE ISOMERASE"/>
    <property type="match status" value="1"/>
</dbReference>
<dbReference type="Proteomes" id="UP000506160">
    <property type="component" value="Unassembled WGS sequence"/>
</dbReference>
<comment type="similarity">
    <text evidence="4 9 10">Belongs to the HisA/HisF family.</text>
</comment>
<dbReference type="GO" id="GO:0003949">
    <property type="term" value="F:1-(5-phosphoribosyl)-5-[(5-phosphoribosylamino)methylideneamino]imidazole-4-carboxamide isomerase activity"/>
    <property type="evidence" value="ECO:0007669"/>
    <property type="project" value="UniProtKB-UniRule"/>
</dbReference>
<proteinExistence type="inferred from homology"/>
<dbReference type="SUPFAM" id="SSF51366">
    <property type="entry name" value="Ribulose-phoshate binding barrel"/>
    <property type="match status" value="1"/>
</dbReference>
<dbReference type="HAMAP" id="MF_01014">
    <property type="entry name" value="HisA"/>
    <property type="match status" value="1"/>
</dbReference>
<accession>A0AB94IE92</accession>
<comment type="caution">
    <text evidence="12">The sequence shown here is derived from an EMBL/GenBank/DDBJ whole genome shotgun (WGS) entry which is preliminary data.</text>
</comment>
<protein>
    <recommendedName>
        <fullName evidence="9 11">1-(5-phosphoribosyl)-5-[(5-phosphoribosylamino)methylideneamino] imidazole-4-carboxamide isomerase</fullName>
        <ecNumber evidence="9 11">5.3.1.16</ecNumber>
    </recommendedName>
    <alternativeName>
        <fullName evidence="9">Phosphoribosylformimino-5-aminoimidazole carboxamide ribotide isomerase</fullName>
    </alternativeName>
</protein>
<evidence type="ECO:0000256" key="11">
    <source>
        <dbReference type="RuleBase" id="RU003658"/>
    </source>
</evidence>
<dbReference type="EC" id="5.3.1.16" evidence="9 11"/>
<feature type="active site" description="Proton acceptor" evidence="9">
    <location>
        <position position="13"/>
    </location>
</feature>
<keyword evidence="6 9" id="KW-0028">Amino-acid biosynthesis</keyword>
<gene>
    <name evidence="9 12" type="primary">hisA</name>
    <name evidence="12" type="ORF">O970_02020</name>
</gene>
<dbReference type="EMBL" id="AWGA01000018">
    <property type="protein sequence ID" value="TEA27784.1"/>
    <property type="molecule type" value="Genomic_DNA"/>
</dbReference>
<dbReference type="FunFam" id="3.20.20.70:FF:000009">
    <property type="entry name" value="1-(5-phosphoribosyl)-5-[(5-phosphoribosylamino)methylideneamino] imidazole-4-carboxamide isomerase"/>
    <property type="match status" value="1"/>
</dbReference>